<sequence length="110" mass="12065">QSSPTLRPAAPLNLLSQPTPIPNPGNCSGPNPRRGPNPDNPRLREVARTLRAETKAKRMSVIAKTRDVAALLKEGRDEEATREIEVLSRLVFDVRRAAQEAKEAQEHAPA</sequence>
<dbReference type="EMBL" id="CP144697">
    <property type="protein sequence ID" value="WVZ14825.1"/>
    <property type="molecule type" value="Genomic_DNA"/>
</dbReference>
<name>A0AAQ3NS65_VIGMU</name>
<proteinExistence type="predicted"/>
<evidence type="ECO:0000313" key="2">
    <source>
        <dbReference type="EMBL" id="WVZ14825.1"/>
    </source>
</evidence>
<evidence type="ECO:0000313" key="3">
    <source>
        <dbReference type="Proteomes" id="UP001374535"/>
    </source>
</evidence>
<feature type="region of interest" description="Disordered" evidence="1">
    <location>
        <begin position="1"/>
        <end position="43"/>
    </location>
</feature>
<protein>
    <submittedName>
        <fullName evidence="2">Uncharacterized protein</fullName>
    </submittedName>
</protein>
<organism evidence="2 3">
    <name type="scientific">Vigna mungo</name>
    <name type="common">Black gram</name>
    <name type="synonym">Phaseolus mungo</name>
    <dbReference type="NCBI Taxonomy" id="3915"/>
    <lineage>
        <taxon>Eukaryota</taxon>
        <taxon>Viridiplantae</taxon>
        <taxon>Streptophyta</taxon>
        <taxon>Embryophyta</taxon>
        <taxon>Tracheophyta</taxon>
        <taxon>Spermatophyta</taxon>
        <taxon>Magnoliopsida</taxon>
        <taxon>eudicotyledons</taxon>
        <taxon>Gunneridae</taxon>
        <taxon>Pentapetalae</taxon>
        <taxon>rosids</taxon>
        <taxon>fabids</taxon>
        <taxon>Fabales</taxon>
        <taxon>Fabaceae</taxon>
        <taxon>Papilionoideae</taxon>
        <taxon>50 kb inversion clade</taxon>
        <taxon>NPAAA clade</taxon>
        <taxon>indigoferoid/millettioid clade</taxon>
        <taxon>Phaseoleae</taxon>
        <taxon>Vigna</taxon>
    </lineage>
</organism>
<dbReference type="AlphaFoldDB" id="A0AAQ3NS65"/>
<accession>A0AAQ3NS65</accession>
<gene>
    <name evidence="2" type="ORF">V8G54_012391</name>
</gene>
<feature type="non-terminal residue" evidence="2">
    <location>
        <position position="1"/>
    </location>
</feature>
<keyword evidence="3" id="KW-1185">Reference proteome</keyword>
<evidence type="ECO:0000256" key="1">
    <source>
        <dbReference type="SAM" id="MobiDB-lite"/>
    </source>
</evidence>
<reference evidence="2 3" key="1">
    <citation type="journal article" date="2023" name="Life. Sci Alliance">
        <title>Evolutionary insights into 3D genome organization and epigenetic landscape of Vigna mungo.</title>
        <authorList>
            <person name="Junaid A."/>
            <person name="Singh B."/>
            <person name="Bhatia S."/>
        </authorList>
    </citation>
    <scope>NUCLEOTIDE SEQUENCE [LARGE SCALE GENOMIC DNA]</scope>
    <source>
        <strain evidence="2">Urdbean</strain>
    </source>
</reference>
<dbReference type="Proteomes" id="UP001374535">
    <property type="component" value="Chromosome 4"/>
</dbReference>